<evidence type="ECO:0000313" key="2">
    <source>
        <dbReference type="EMBL" id="JAE12815.1"/>
    </source>
</evidence>
<feature type="compositionally biased region" description="Basic residues" evidence="1">
    <location>
        <begin position="1"/>
        <end position="22"/>
    </location>
</feature>
<evidence type="ECO:0000256" key="1">
    <source>
        <dbReference type="SAM" id="MobiDB-lite"/>
    </source>
</evidence>
<reference evidence="2" key="1">
    <citation type="submission" date="2014-09" db="EMBL/GenBank/DDBJ databases">
        <authorList>
            <person name="Magalhaes I.L.F."/>
            <person name="Oliveira U."/>
            <person name="Santos F.R."/>
            <person name="Vidigal T.H.D.A."/>
            <person name="Brescovit A.D."/>
            <person name="Santos A.J."/>
        </authorList>
    </citation>
    <scope>NUCLEOTIDE SEQUENCE</scope>
    <source>
        <tissue evidence="2">Shoot tissue taken approximately 20 cm above the soil surface</tissue>
    </source>
</reference>
<proteinExistence type="predicted"/>
<sequence length="44" mass="5423">MKTKRHSSRRFWKRRKTTRKLRSPTSKFCLQHGPENPNQRDEVL</sequence>
<protein>
    <submittedName>
        <fullName evidence="2">Uncharacterized protein</fullName>
    </submittedName>
</protein>
<name>A0A0A9FIE9_ARUDO</name>
<accession>A0A0A9FIE9</accession>
<feature type="region of interest" description="Disordered" evidence="1">
    <location>
        <begin position="1"/>
        <end position="44"/>
    </location>
</feature>
<dbReference type="EMBL" id="GBRH01185081">
    <property type="protein sequence ID" value="JAE12815.1"/>
    <property type="molecule type" value="Transcribed_RNA"/>
</dbReference>
<reference evidence="2" key="2">
    <citation type="journal article" date="2015" name="Data Brief">
        <title>Shoot transcriptome of the giant reed, Arundo donax.</title>
        <authorList>
            <person name="Barrero R.A."/>
            <person name="Guerrero F.D."/>
            <person name="Moolhuijzen P."/>
            <person name="Goolsby J.A."/>
            <person name="Tidwell J."/>
            <person name="Bellgard S.E."/>
            <person name="Bellgard M.I."/>
        </authorList>
    </citation>
    <scope>NUCLEOTIDE SEQUENCE</scope>
    <source>
        <tissue evidence="2">Shoot tissue taken approximately 20 cm above the soil surface</tissue>
    </source>
</reference>
<organism evidence="2">
    <name type="scientific">Arundo donax</name>
    <name type="common">Giant reed</name>
    <name type="synonym">Donax arundinaceus</name>
    <dbReference type="NCBI Taxonomy" id="35708"/>
    <lineage>
        <taxon>Eukaryota</taxon>
        <taxon>Viridiplantae</taxon>
        <taxon>Streptophyta</taxon>
        <taxon>Embryophyta</taxon>
        <taxon>Tracheophyta</taxon>
        <taxon>Spermatophyta</taxon>
        <taxon>Magnoliopsida</taxon>
        <taxon>Liliopsida</taxon>
        <taxon>Poales</taxon>
        <taxon>Poaceae</taxon>
        <taxon>PACMAD clade</taxon>
        <taxon>Arundinoideae</taxon>
        <taxon>Arundineae</taxon>
        <taxon>Arundo</taxon>
    </lineage>
</organism>
<dbReference type="AlphaFoldDB" id="A0A0A9FIE9"/>